<keyword evidence="4" id="KW-1185">Reference proteome</keyword>
<dbReference type="Gene3D" id="2.60.40.10">
    <property type="entry name" value="Immunoglobulins"/>
    <property type="match status" value="1"/>
</dbReference>
<feature type="domain" description="Ig-like" evidence="2">
    <location>
        <begin position="5"/>
        <end position="117"/>
    </location>
</feature>
<dbReference type="InterPro" id="IPR013106">
    <property type="entry name" value="Ig_V-set"/>
</dbReference>
<dbReference type="FunCoup" id="L8YB47">
    <property type="interactions" value="53"/>
</dbReference>
<dbReference type="SMART" id="SM00409">
    <property type="entry name" value="IG"/>
    <property type="match status" value="1"/>
</dbReference>
<dbReference type="SUPFAM" id="SSF48726">
    <property type="entry name" value="Immunoglobulin"/>
    <property type="match status" value="1"/>
</dbReference>
<evidence type="ECO:0000313" key="4">
    <source>
        <dbReference type="Proteomes" id="UP000011518"/>
    </source>
</evidence>
<dbReference type="PROSITE" id="PS50835">
    <property type="entry name" value="IG_LIKE"/>
    <property type="match status" value="1"/>
</dbReference>
<dbReference type="PANTHER" id="PTHR23267">
    <property type="entry name" value="IMMUNOGLOBULIN LIGHT CHAIN"/>
    <property type="match status" value="1"/>
</dbReference>
<name>L8YB47_TUPCH</name>
<dbReference type="InterPro" id="IPR007110">
    <property type="entry name" value="Ig-like_dom"/>
</dbReference>
<feature type="chain" id="PRO_5003998912" evidence="1">
    <location>
        <begin position="19"/>
        <end position="122"/>
    </location>
</feature>
<accession>L8YB47</accession>
<dbReference type="EMBL" id="KB364673">
    <property type="protein sequence ID" value="ELV12190.1"/>
    <property type="molecule type" value="Genomic_DNA"/>
</dbReference>
<dbReference type="InterPro" id="IPR036179">
    <property type="entry name" value="Ig-like_dom_sf"/>
</dbReference>
<dbReference type="AlphaFoldDB" id="L8YB47"/>
<dbReference type="InParanoid" id="L8YB47"/>
<sequence>MTWAPLLLTFHTASVTHARLIQLPSVSQNLRHTATLTCTGDSNNGGNEGTAWLQQHQGRVPRVLTHRNNYQVPGISERFSGSRSGSTASLTISELQPEDEADYFCTAWDSSASTQWSRPERN</sequence>
<keyword evidence="1" id="KW-0732">Signal</keyword>
<dbReference type="InterPro" id="IPR013783">
    <property type="entry name" value="Ig-like_fold"/>
</dbReference>
<protein>
    <submittedName>
        <fullName evidence="3">Ig lambda chain V-I region BL2</fullName>
    </submittedName>
</protein>
<gene>
    <name evidence="3" type="ORF">TREES_T100002236</name>
</gene>
<dbReference type="Pfam" id="PF07686">
    <property type="entry name" value="V-set"/>
    <property type="match status" value="1"/>
</dbReference>
<dbReference type="InterPro" id="IPR050150">
    <property type="entry name" value="IgV_Light_Chain"/>
</dbReference>
<dbReference type="SMART" id="SM00406">
    <property type="entry name" value="IGv"/>
    <property type="match status" value="1"/>
</dbReference>
<dbReference type="Proteomes" id="UP000011518">
    <property type="component" value="Unassembled WGS sequence"/>
</dbReference>
<dbReference type="InterPro" id="IPR003599">
    <property type="entry name" value="Ig_sub"/>
</dbReference>
<evidence type="ECO:0000259" key="2">
    <source>
        <dbReference type="PROSITE" id="PS50835"/>
    </source>
</evidence>
<reference evidence="4" key="2">
    <citation type="journal article" date="2013" name="Nat. Commun.">
        <title>Genome of the Chinese tree shrew.</title>
        <authorList>
            <person name="Fan Y."/>
            <person name="Huang Z.Y."/>
            <person name="Cao C.C."/>
            <person name="Chen C.S."/>
            <person name="Chen Y.X."/>
            <person name="Fan D.D."/>
            <person name="He J."/>
            <person name="Hou H.L."/>
            <person name="Hu L."/>
            <person name="Hu X.T."/>
            <person name="Jiang X.T."/>
            <person name="Lai R."/>
            <person name="Lang Y.S."/>
            <person name="Liang B."/>
            <person name="Liao S.G."/>
            <person name="Mu D."/>
            <person name="Ma Y.Y."/>
            <person name="Niu Y.Y."/>
            <person name="Sun X.Q."/>
            <person name="Xia J.Q."/>
            <person name="Xiao J."/>
            <person name="Xiong Z.Q."/>
            <person name="Xu L."/>
            <person name="Yang L."/>
            <person name="Zhang Y."/>
            <person name="Zhao W."/>
            <person name="Zhao X.D."/>
            <person name="Zheng Y.T."/>
            <person name="Zhou J.M."/>
            <person name="Zhu Y.B."/>
            <person name="Zhang G.J."/>
            <person name="Wang J."/>
            <person name="Yao Y.G."/>
        </authorList>
    </citation>
    <scope>NUCLEOTIDE SEQUENCE [LARGE SCALE GENOMIC DNA]</scope>
</reference>
<reference evidence="4" key="1">
    <citation type="submission" date="2012-07" db="EMBL/GenBank/DDBJ databases">
        <title>Genome of the Chinese tree shrew, a rising model animal genetically related to primates.</title>
        <authorList>
            <person name="Zhang G."/>
            <person name="Fan Y."/>
            <person name="Yao Y."/>
            <person name="Huang Z."/>
        </authorList>
    </citation>
    <scope>NUCLEOTIDE SEQUENCE [LARGE SCALE GENOMIC DNA]</scope>
</reference>
<evidence type="ECO:0000256" key="1">
    <source>
        <dbReference type="SAM" id="SignalP"/>
    </source>
</evidence>
<proteinExistence type="predicted"/>
<feature type="signal peptide" evidence="1">
    <location>
        <begin position="1"/>
        <end position="18"/>
    </location>
</feature>
<evidence type="ECO:0000313" key="3">
    <source>
        <dbReference type="EMBL" id="ELV12190.1"/>
    </source>
</evidence>
<organism evidence="3 4">
    <name type="scientific">Tupaia chinensis</name>
    <name type="common">Chinese tree shrew</name>
    <name type="synonym">Tupaia belangeri chinensis</name>
    <dbReference type="NCBI Taxonomy" id="246437"/>
    <lineage>
        <taxon>Eukaryota</taxon>
        <taxon>Metazoa</taxon>
        <taxon>Chordata</taxon>
        <taxon>Craniata</taxon>
        <taxon>Vertebrata</taxon>
        <taxon>Euteleostomi</taxon>
        <taxon>Mammalia</taxon>
        <taxon>Eutheria</taxon>
        <taxon>Euarchontoglires</taxon>
        <taxon>Scandentia</taxon>
        <taxon>Tupaiidae</taxon>
        <taxon>Tupaia</taxon>
    </lineage>
</organism>